<comment type="caution">
    <text evidence="2">The sequence shown here is derived from an EMBL/GenBank/DDBJ whole genome shotgun (WGS) entry which is preliminary data.</text>
</comment>
<reference evidence="2 3" key="1">
    <citation type="submission" date="2014-06" db="EMBL/GenBank/DDBJ databases">
        <title>Draft genome sequence of iron oxidizing acidophile Leptospirillum ferriphilum DSM14647.</title>
        <authorList>
            <person name="Cardenas J.P."/>
            <person name="Lazcano M."/>
            <person name="Ossandon F.J."/>
            <person name="Corbett M."/>
            <person name="Holmes D.S."/>
            <person name="Watkin E."/>
        </authorList>
    </citation>
    <scope>NUCLEOTIDE SEQUENCE [LARGE SCALE GENOMIC DNA]</scope>
    <source>
        <strain evidence="2 3">DSM 14647</strain>
    </source>
</reference>
<dbReference type="PROSITE" id="PS51257">
    <property type="entry name" value="PROKAR_LIPOPROTEIN"/>
    <property type="match status" value="1"/>
</dbReference>
<dbReference type="Proteomes" id="UP000029452">
    <property type="component" value="Unassembled WGS sequence"/>
</dbReference>
<dbReference type="OrthoDB" id="9809561at2"/>
<dbReference type="RefSeq" id="WP_036082830.1">
    <property type="nucleotide sequence ID" value="NZ_JBPKCJ010000005.1"/>
</dbReference>
<evidence type="ECO:0000313" key="2">
    <source>
        <dbReference type="EMBL" id="KGA93595.1"/>
    </source>
</evidence>
<feature type="chain" id="PRO_5001903735" description="LPP20 lipoprotein" evidence="1">
    <location>
        <begin position="23"/>
        <end position="195"/>
    </location>
</feature>
<organism evidence="2 3">
    <name type="scientific">Leptospirillum ferriphilum</name>
    <dbReference type="NCBI Taxonomy" id="178606"/>
    <lineage>
        <taxon>Bacteria</taxon>
        <taxon>Pseudomonadati</taxon>
        <taxon>Nitrospirota</taxon>
        <taxon>Nitrospiria</taxon>
        <taxon>Nitrospirales</taxon>
        <taxon>Nitrospiraceae</taxon>
        <taxon>Leptospirillum</taxon>
    </lineage>
</organism>
<keyword evidence="1" id="KW-0732">Signal</keyword>
<evidence type="ECO:0008006" key="4">
    <source>
        <dbReference type="Google" id="ProtNLM"/>
    </source>
</evidence>
<proteinExistence type="predicted"/>
<dbReference type="EMBL" id="JPGK01000006">
    <property type="protein sequence ID" value="KGA93595.1"/>
    <property type="molecule type" value="Genomic_DNA"/>
</dbReference>
<dbReference type="PATRIC" id="fig|178606.4.peg.1806"/>
<protein>
    <recommendedName>
        <fullName evidence="4">LPP20 lipoprotein</fullName>
    </recommendedName>
</protein>
<name>A0A094WAT8_9BACT</name>
<accession>A0A094WAT8</accession>
<gene>
    <name evidence="2" type="ORF">LptCag_0208</name>
</gene>
<dbReference type="AlphaFoldDB" id="A0A094WAT8"/>
<sequence length="195" mass="21276">MNGRSRMMTGTFLLAMFLGACAHTTGGSTAGNDIYSGAPDWVVRGQAALVQGKDRVLYGVGASQGVQNMPLAIEDANLRARASLAAIFSSYVSRLEQDYARSLGGGENLKQNDEAQGIETPLEGFTHMELKGSQIVNHWQDPRTGTIFALAAIDMKQFSRDLKSYHQMNSDLKNGILKDMNHAFDTLHQAEKKHS</sequence>
<evidence type="ECO:0000313" key="3">
    <source>
        <dbReference type="Proteomes" id="UP000029452"/>
    </source>
</evidence>
<feature type="signal peptide" evidence="1">
    <location>
        <begin position="1"/>
        <end position="22"/>
    </location>
</feature>
<evidence type="ECO:0000256" key="1">
    <source>
        <dbReference type="SAM" id="SignalP"/>
    </source>
</evidence>